<dbReference type="OrthoDB" id="2675673at2"/>
<dbReference type="InterPro" id="IPR017853">
    <property type="entry name" value="GH"/>
</dbReference>
<keyword evidence="2" id="KW-1185">Reference proteome</keyword>
<dbReference type="EMBL" id="FQZO01000001">
    <property type="protein sequence ID" value="SHI49745.1"/>
    <property type="molecule type" value="Genomic_DNA"/>
</dbReference>
<sequence>MKITVDTKNSYRKWPHVEKFQNTTLRYTPSPLFPKVMEKVIGRPSIIRLFITLDEVWDYRTDSYYWDYPIGVNRYHGDKNHYDYDWPLTVPSPVNAHIQEYLTSHAECADRVLLNLRRYERETIDGIITHQQYEEVFQRVVEYYKNLCPNITYIECCNEVELLQFGKLNMKEYYSLYQCAYRAIQRLNKKHDYEISLKIGGFGLSHGITHWHFWQEFLELLSRDEEKIIDFYSMHEYHTNPQRIMEFCMRHQEMINELNLPVLPLLMTEYGLRVGEGDAGRPTNIQNAAGEIPGMILGSHYPNLKMFPWCTFHNPNQQIGRTMFILNEENEYIPTPSGHTMTMFKMLGTHELMIEEYLENKAVATIDNERICLLVSNPGKNQDAIEVIFNNLENGRYELNQFMVDNHTNNCLTDPTSHSLQPTKKIDATVNNSKLCIDANMIGDSFCLWTLRRI</sequence>
<dbReference type="RefSeq" id="WP_073003917.1">
    <property type="nucleotide sequence ID" value="NZ_FQZO01000001.1"/>
</dbReference>
<evidence type="ECO:0000313" key="2">
    <source>
        <dbReference type="Proteomes" id="UP000184080"/>
    </source>
</evidence>
<proteinExistence type="predicted"/>
<dbReference type="AlphaFoldDB" id="A0A1M6BLZ3"/>
<evidence type="ECO:0008006" key="3">
    <source>
        <dbReference type="Google" id="ProtNLM"/>
    </source>
</evidence>
<dbReference type="Gene3D" id="3.20.20.80">
    <property type="entry name" value="Glycosidases"/>
    <property type="match status" value="1"/>
</dbReference>
<dbReference type="Proteomes" id="UP000184080">
    <property type="component" value="Unassembled WGS sequence"/>
</dbReference>
<name>A0A1M6BLZ3_9CLOT</name>
<accession>A0A1M6BLZ3</accession>
<protein>
    <recommendedName>
        <fullName evidence="3">Glycosyl hydrolases family 39</fullName>
    </recommendedName>
</protein>
<dbReference type="SUPFAM" id="SSF51445">
    <property type="entry name" value="(Trans)glycosidases"/>
    <property type="match status" value="1"/>
</dbReference>
<organism evidence="1 2">
    <name type="scientific">Clostridium amylolyticum</name>
    <dbReference type="NCBI Taxonomy" id="1121298"/>
    <lineage>
        <taxon>Bacteria</taxon>
        <taxon>Bacillati</taxon>
        <taxon>Bacillota</taxon>
        <taxon>Clostridia</taxon>
        <taxon>Eubacteriales</taxon>
        <taxon>Clostridiaceae</taxon>
        <taxon>Clostridium</taxon>
    </lineage>
</organism>
<reference evidence="1 2" key="1">
    <citation type="submission" date="2016-11" db="EMBL/GenBank/DDBJ databases">
        <authorList>
            <person name="Jaros S."/>
            <person name="Januszkiewicz K."/>
            <person name="Wedrychowicz H."/>
        </authorList>
    </citation>
    <scope>NUCLEOTIDE SEQUENCE [LARGE SCALE GENOMIC DNA]</scope>
    <source>
        <strain evidence="1 2">DSM 21864</strain>
    </source>
</reference>
<dbReference type="STRING" id="1121298.SAMN05444401_0825"/>
<evidence type="ECO:0000313" key="1">
    <source>
        <dbReference type="EMBL" id="SHI49745.1"/>
    </source>
</evidence>
<gene>
    <name evidence="1" type="ORF">SAMN05444401_0825</name>
</gene>